<dbReference type="AlphaFoldDB" id="A0A6J4IUE8"/>
<evidence type="ECO:0000256" key="1">
    <source>
        <dbReference type="SAM" id="MobiDB-lite"/>
    </source>
</evidence>
<keyword evidence="2" id="KW-0436">Ligase</keyword>
<feature type="compositionally biased region" description="Basic residues" evidence="1">
    <location>
        <begin position="83"/>
        <end position="117"/>
    </location>
</feature>
<gene>
    <name evidence="2" type="ORF">AVDCRST_MAG52-2552</name>
</gene>
<sequence length="400" mass="44029">PARLHLACPPLGDRVQVPAGGGDDEAPRHPGQRGAHGPGDAVRPHGAGQGRRVDGAARHAAQRRRGGAQGRADRRHDRDPQGRRRHPRGPRPGRRRPRRLRARVRHALALPRVRHRAAAGEGGRRRHPLPQRPVLPGPVARAGVPRRRPRRVRHREPRLRGRHRAAAEPPPAGRGRRLLPRPRAAAALVVLHEEGRHAQRQRREAPRQPAEPQGRPAVAGPGGSLDPARGPDRRPGARPRLPVARPDHGGLGGGARRGRRCRAHDRAVGARLVRGRLAPRRGREVAPGRGAHGRRGRRRRSRPPHRRHRRRHRIAAGLQPGPGDRGDPGARRQGDRLGVEEDRLRRGGGRSRQQVRQGRAGEGAGAGRRRLRGAAGRRARGRARGGDRRRRLGGRLRGRL</sequence>
<evidence type="ECO:0000313" key="2">
    <source>
        <dbReference type="EMBL" id="CAA9259577.1"/>
    </source>
</evidence>
<name>A0A6J4IUE8_9ACTN</name>
<dbReference type="EC" id="6.5.1.2" evidence="2"/>
<protein>
    <submittedName>
        <fullName evidence="2">DNA ligase (NAD(+))</fullName>
        <ecNumber evidence="2">6.5.1.2</ecNumber>
    </submittedName>
</protein>
<feature type="compositionally biased region" description="Basic and acidic residues" evidence="1">
    <location>
        <begin position="191"/>
        <end position="206"/>
    </location>
</feature>
<feature type="non-terminal residue" evidence="2">
    <location>
        <position position="400"/>
    </location>
</feature>
<feature type="compositionally biased region" description="Basic residues" evidence="1">
    <location>
        <begin position="367"/>
        <end position="400"/>
    </location>
</feature>
<organism evidence="2">
    <name type="scientific">uncultured Blastococcus sp</name>
    <dbReference type="NCBI Taxonomy" id="217144"/>
    <lineage>
        <taxon>Bacteria</taxon>
        <taxon>Bacillati</taxon>
        <taxon>Actinomycetota</taxon>
        <taxon>Actinomycetes</taxon>
        <taxon>Geodermatophilales</taxon>
        <taxon>Geodermatophilaceae</taxon>
        <taxon>Blastococcus</taxon>
        <taxon>environmental samples</taxon>
    </lineage>
</organism>
<feature type="compositionally biased region" description="Basic residues" evidence="1">
    <location>
        <begin position="144"/>
        <end position="164"/>
    </location>
</feature>
<accession>A0A6J4IUE8</accession>
<dbReference type="GO" id="GO:0003911">
    <property type="term" value="F:DNA ligase (NAD+) activity"/>
    <property type="evidence" value="ECO:0007669"/>
    <property type="project" value="UniProtKB-EC"/>
</dbReference>
<feature type="compositionally biased region" description="Basic residues" evidence="1">
    <location>
        <begin position="291"/>
        <end position="314"/>
    </location>
</feature>
<dbReference type="EMBL" id="CADCTN010000182">
    <property type="protein sequence ID" value="CAA9259577.1"/>
    <property type="molecule type" value="Genomic_DNA"/>
</dbReference>
<feature type="region of interest" description="Disordered" evidence="1">
    <location>
        <begin position="1"/>
        <end position="400"/>
    </location>
</feature>
<feature type="compositionally biased region" description="Basic and acidic residues" evidence="1">
    <location>
        <begin position="324"/>
        <end position="345"/>
    </location>
</feature>
<feature type="compositionally biased region" description="Basic and acidic residues" evidence="1">
    <location>
        <begin position="71"/>
        <end position="82"/>
    </location>
</feature>
<reference evidence="2" key="1">
    <citation type="submission" date="2020-02" db="EMBL/GenBank/DDBJ databases">
        <authorList>
            <person name="Meier V. D."/>
        </authorList>
    </citation>
    <scope>NUCLEOTIDE SEQUENCE</scope>
    <source>
        <strain evidence="2">AVDCRST_MAG52</strain>
    </source>
</reference>
<feature type="non-terminal residue" evidence="2">
    <location>
        <position position="1"/>
    </location>
</feature>
<proteinExistence type="predicted"/>